<feature type="region of interest" description="Disordered" evidence="1">
    <location>
        <begin position="249"/>
        <end position="339"/>
    </location>
</feature>
<feature type="domain" description="Hemerythrin-like" evidence="2">
    <location>
        <begin position="22"/>
        <end position="137"/>
    </location>
</feature>
<evidence type="ECO:0000313" key="3">
    <source>
        <dbReference type="EMBL" id="UUS34196.1"/>
    </source>
</evidence>
<dbReference type="RefSeq" id="WP_232790943.1">
    <property type="nucleotide sequence ID" value="NZ_CP102332.1"/>
</dbReference>
<feature type="compositionally biased region" description="Basic residues" evidence="1">
    <location>
        <begin position="295"/>
        <end position="317"/>
    </location>
</feature>
<dbReference type="PANTHER" id="PTHR35585">
    <property type="entry name" value="HHE DOMAIN PROTEIN (AFU_ORTHOLOGUE AFUA_4G00730)"/>
    <property type="match status" value="1"/>
</dbReference>
<sequence length="339" mass="37750">MTLSIAEQSVEQLGGEASVLARQRRDHAELERLMRRYESGGGSSDERQRVLRDLVQLTFSHAFAEETVLWPALRRLAPDGEALTARVEDEHQRINDLVTEMERVGADDPLHDELAAEAFALIRQDIRDEEDLLLPRLQELLDRARLRRLGSAWETVRRTAPTRPHPAVPRRPPGNALLGVPLSALDRARDLLPAGVGSLAGRRFAVAAACLGAAWALTRAVRRRHRRPRRPSAVTRLTRLARHVRGAYPYGRRTCTTGLTAPPPPPRRASPHSAGRQTPGAAAHSLCVAAPGVRRTGRCGRRVSGRGRRPAPRRGRPPRCASRPPRRRRLPRRCPGPRR</sequence>
<dbReference type="Pfam" id="PF01814">
    <property type="entry name" value="Hemerythrin"/>
    <property type="match status" value="1"/>
</dbReference>
<keyword evidence="4" id="KW-1185">Reference proteome</keyword>
<evidence type="ECO:0000259" key="2">
    <source>
        <dbReference type="Pfam" id="PF01814"/>
    </source>
</evidence>
<dbReference type="Proteomes" id="UP001060150">
    <property type="component" value="Chromosome"/>
</dbReference>
<name>A0ABY5NDU5_9ACTN</name>
<proteinExistence type="predicted"/>
<dbReference type="PANTHER" id="PTHR35585:SF1">
    <property type="entry name" value="HHE DOMAIN PROTEIN (AFU_ORTHOLOGUE AFUA_4G00730)"/>
    <property type="match status" value="1"/>
</dbReference>
<evidence type="ECO:0000256" key="1">
    <source>
        <dbReference type="SAM" id="MobiDB-lite"/>
    </source>
</evidence>
<organism evidence="3 4">
    <name type="scientific">Streptomyces changanensis</name>
    <dbReference type="NCBI Taxonomy" id="2964669"/>
    <lineage>
        <taxon>Bacteria</taxon>
        <taxon>Bacillati</taxon>
        <taxon>Actinomycetota</taxon>
        <taxon>Actinomycetes</taxon>
        <taxon>Kitasatosporales</taxon>
        <taxon>Streptomycetaceae</taxon>
        <taxon>Streptomyces</taxon>
    </lineage>
</organism>
<dbReference type="Gene3D" id="1.20.120.520">
    <property type="entry name" value="nmb1532 protein domain like"/>
    <property type="match status" value="1"/>
</dbReference>
<evidence type="ECO:0000313" key="4">
    <source>
        <dbReference type="Proteomes" id="UP001060150"/>
    </source>
</evidence>
<feature type="compositionally biased region" description="Basic residues" evidence="1">
    <location>
        <begin position="324"/>
        <end position="339"/>
    </location>
</feature>
<accession>A0ABY5NDU5</accession>
<protein>
    <submittedName>
        <fullName evidence="3">Hemerythrin domain-containing protein</fullName>
    </submittedName>
</protein>
<gene>
    <name evidence="3" type="ORF">NRO40_27450</name>
</gene>
<dbReference type="InterPro" id="IPR012312">
    <property type="entry name" value="Hemerythrin-like"/>
</dbReference>
<reference evidence="3" key="1">
    <citation type="submission" date="2022-08" db="EMBL/GenBank/DDBJ databases">
        <title>Streptomyces changanensis sp. nov., an actinomycete isolated from soil.</title>
        <authorList>
            <person name="Wu H."/>
            <person name="Han L."/>
        </authorList>
    </citation>
    <scope>NUCLEOTIDE SEQUENCE</scope>
    <source>
        <strain evidence="3">HL-66</strain>
    </source>
</reference>
<dbReference type="EMBL" id="CP102332">
    <property type="protein sequence ID" value="UUS34196.1"/>
    <property type="molecule type" value="Genomic_DNA"/>
</dbReference>